<sequence>MSAGHAPHLSKLVCAATPDLIKAEKTTLRAKFVAASVALVAEVKCLPDDKEELWEEKVMWMHRWEQRTGEVFPLVEHRQELGIDTKIDTADGPAVAEANEAYKKWVAKEIVCGRTDKDMWMEEAVAQAVIEQGASAEVPAATEKMSHVEVVSCPVQKGCEKLNKSMGKKMQTGMVTVQSAKAAAKDDKDNDKVEVVESHMHRKGKAPVRNWLNAKVTADLSQSLRLLQAKAMESQAAYLLLQVHVDQLAEALEKIGVE</sequence>
<accession>A0A0C3NZM1</accession>
<keyword evidence="2" id="KW-1185">Reference proteome</keyword>
<proteinExistence type="predicted"/>
<evidence type="ECO:0000313" key="1">
    <source>
        <dbReference type="EMBL" id="KIO00579.1"/>
    </source>
</evidence>
<reference evidence="1 2" key="1">
    <citation type="submission" date="2014-04" db="EMBL/GenBank/DDBJ databases">
        <authorList>
            <consortium name="DOE Joint Genome Institute"/>
            <person name="Kuo A."/>
            <person name="Kohler A."/>
            <person name="Costa M.D."/>
            <person name="Nagy L.G."/>
            <person name="Floudas D."/>
            <person name="Copeland A."/>
            <person name="Barry K.W."/>
            <person name="Cichocki N."/>
            <person name="Veneault-Fourrey C."/>
            <person name="LaButti K."/>
            <person name="Lindquist E.A."/>
            <person name="Lipzen A."/>
            <person name="Lundell T."/>
            <person name="Morin E."/>
            <person name="Murat C."/>
            <person name="Sun H."/>
            <person name="Tunlid A."/>
            <person name="Henrissat B."/>
            <person name="Grigoriev I.V."/>
            <person name="Hibbett D.S."/>
            <person name="Martin F."/>
            <person name="Nordberg H.P."/>
            <person name="Cantor M.N."/>
            <person name="Hua S.X."/>
        </authorList>
    </citation>
    <scope>NUCLEOTIDE SEQUENCE [LARGE SCALE GENOMIC DNA]</scope>
    <source>
        <strain evidence="1 2">Marx 270</strain>
    </source>
</reference>
<dbReference type="Proteomes" id="UP000054217">
    <property type="component" value="Unassembled WGS sequence"/>
</dbReference>
<reference evidence="2" key="2">
    <citation type="submission" date="2015-01" db="EMBL/GenBank/DDBJ databases">
        <title>Evolutionary Origins and Diversification of the Mycorrhizal Mutualists.</title>
        <authorList>
            <consortium name="DOE Joint Genome Institute"/>
            <consortium name="Mycorrhizal Genomics Consortium"/>
            <person name="Kohler A."/>
            <person name="Kuo A."/>
            <person name="Nagy L.G."/>
            <person name="Floudas D."/>
            <person name="Copeland A."/>
            <person name="Barry K.W."/>
            <person name="Cichocki N."/>
            <person name="Veneault-Fourrey C."/>
            <person name="LaButti K."/>
            <person name="Lindquist E.A."/>
            <person name="Lipzen A."/>
            <person name="Lundell T."/>
            <person name="Morin E."/>
            <person name="Murat C."/>
            <person name="Riley R."/>
            <person name="Ohm R."/>
            <person name="Sun H."/>
            <person name="Tunlid A."/>
            <person name="Henrissat B."/>
            <person name="Grigoriev I.V."/>
            <person name="Hibbett D.S."/>
            <person name="Martin F."/>
        </authorList>
    </citation>
    <scope>NUCLEOTIDE SEQUENCE [LARGE SCALE GENOMIC DNA]</scope>
    <source>
        <strain evidence="2">Marx 270</strain>
    </source>
</reference>
<dbReference type="AlphaFoldDB" id="A0A0C3NZM1"/>
<evidence type="ECO:0000313" key="2">
    <source>
        <dbReference type="Proteomes" id="UP000054217"/>
    </source>
</evidence>
<name>A0A0C3NZM1_PISTI</name>
<dbReference type="HOGENOM" id="CLU_043974_0_0_1"/>
<organism evidence="1 2">
    <name type="scientific">Pisolithus tinctorius Marx 270</name>
    <dbReference type="NCBI Taxonomy" id="870435"/>
    <lineage>
        <taxon>Eukaryota</taxon>
        <taxon>Fungi</taxon>
        <taxon>Dikarya</taxon>
        <taxon>Basidiomycota</taxon>
        <taxon>Agaricomycotina</taxon>
        <taxon>Agaricomycetes</taxon>
        <taxon>Agaricomycetidae</taxon>
        <taxon>Boletales</taxon>
        <taxon>Sclerodermatineae</taxon>
        <taxon>Pisolithaceae</taxon>
        <taxon>Pisolithus</taxon>
    </lineage>
</organism>
<gene>
    <name evidence="1" type="ORF">M404DRAFT_29507</name>
</gene>
<protein>
    <submittedName>
        <fullName evidence="1">Uncharacterized protein</fullName>
    </submittedName>
</protein>
<dbReference type="EMBL" id="KN831995">
    <property type="protein sequence ID" value="KIO00579.1"/>
    <property type="molecule type" value="Genomic_DNA"/>
</dbReference>
<dbReference type="InParanoid" id="A0A0C3NZM1"/>